<dbReference type="SMART" id="SM00409">
    <property type="entry name" value="IG"/>
    <property type="match status" value="1"/>
</dbReference>
<evidence type="ECO:0000256" key="6">
    <source>
        <dbReference type="SAM" id="SignalP"/>
    </source>
</evidence>
<keyword evidence="2 6" id="KW-0732">Signal</keyword>
<evidence type="ECO:0000256" key="1">
    <source>
        <dbReference type="ARBA" id="ARBA00004370"/>
    </source>
</evidence>
<dbReference type="OMA" id="WIATYNN"/>
<dbReference type="PANTHER" id="PTHR12080">
    <property type="entry name" value="SIGNALING LYMPHOCYTIC ACTIVATION MOLECULE"/>
    <property type="match status" value="1"/>
</dbReference>
<comment type="subcellular location">
    <subcellularLocation>
        <location evidence="1">Membrane</location>
    </subcellularLocation>
</comment>
<feature type="domain" description="Ig-like" evidence="7">
    <location>
        <begin position="125"/>
        <end position="203"/>
    </location>
</feature>
<feature type="chain" id="PRO_5018247504" description="Ig-like domain-containing protein" evidence="6">
    <location>
        <begin position="19"/>
        <end position="269"/>
    </location>
</feature>
<keyword evidence="5" id="KW-0812">Transmembrane</keyword>
<dbReference type="Pfam" id="PF07686">
    <property type="entry name" value="V-set"/>
    <property type="match status" value="1"/>
</dbReference>
<keyword evidence="5" id="KW-1133">Transmembrane helix</keyword>
<keyword evidence="3 5" id="KW-0472">Membrane</keyword>
<sequence>MKLLTLVVSTLQVVLVKSLGEDSGYLGDTITLKSGVNPAWNLSRIEWLIWPNRTWIVTYRQGKTNTERVNHFGQRLSLNTSSGDLTIRNLTKDDAMEYTVDLHNTDNEEKVNKINLTVRERLQKPTIQAASRSVKGKCLMVLDCSSTDNGVNHSWDVTPSSVYTTDRSSARLLAIFNSTQNSVNFTCTTTNNIDHARSVVTLKCDGDKIQPPTPESLNPQPRQKFAFPFLTGCLVGAFIVIIIYCFGDRIKAAFQFLKEKVCSSKKYDV</sequence>
<accession>A0A3P8RRP4</accession>
<proteinExistence type="predicted"/>
<dbReference type="InterPro" id="IPR013783">
    <property type="entry name" value="Ig-like_fold"/>
</dbReference>
<dbReference type="AlphaFoldDB" id="A0A3P8RRP4"/>
<dbReference type="GO" id="GO:0016020">
    <property type="term" value="C:membrane"/>
    <property type="evidence" value="ECO:0007669"/>
    <property type="project" value="UniProtKB-SubCell"/>
</dbReference>
<dbReference type="GeneTree" id="ENSGT00940000172777"/>
<organism evidence="8 9">
    <name type="scientific">Amphiprion percula</name>
    <name type="common">Orange clownfish</name>
    <name type="synonym">Lutjanus percula</name>
    <dbReference type="NCBI Taxonomy" id="161767"/>
    <lineage>
        <taxon>Eukaryota</taxon>
        <taxon>Metazoa</taxon>
        <taxon>Chordata</taxon>
        <taxon>Craniata</taxon>
        <taxon>Vertebrata</taxon>
        <taxon>Euteleostomi</taxon>
        <taxon>Actinopterygii</taxon>
        <taxon>Neopterygii</taxon>
        <taxon>Teleostei</taxon>
        <taxon>Neoteleostei</taxon>
        <taxon>Acanthomorphata</taxon>
        <taxon>Ovalentaria</taxon>
        <taxon>Pomacentridae</taxon>
        <taxon>Amphiprion</taxon>
    </lineage>
</organism>
<reference evidence="8" key="2">
    <citation type="submission" date="2025-08" db="UniProtKB">
        <authorList>
            <consortium name="Ensembl"/>
        </authorList>
    </citation>
    <scope>IDENTIFICATION</scope>
</reference>
<name>A0A3P8RRP4_AMPPE</name>
<dbReference type="PANTHER" id="PTHR12080:SF59">
    <property type="entry name" value="HEPATIC AND GLIAL CELL ADHESION MOLECULE"/>
    <property type="match status" value="1"/>
</dbReference>
<evidence type="ECO:0000313" key="9">
    <source>
        <dbReference type="Proteomes" id="UP000265080"/>
    </source>
</evidence>
<reference evidence="8" key="3">
    <citation type="submission" date="2025-09" db="UniProtKB">
        <authorList>
            <consortium name="Ensembl"/>
        </authorList>
    </citation>
    <scope>IDENTIFICATION</scope>
</reference>
<dbReference type="InterPro" id="IPR003599">
    <property type="entry name" value="Ig_sub"/>
</dbReference>
<keyword evidence="4" id="KW-0325">Glycoprotein</keyword>
<feature type="transmembrane region" description="Helical" evidence="5">
    <location>
        <begin position="225"/>
        <end position="246"/>
    </location>
</feature>
<dbReference type="InterPro" id="IPR015631">
    <property type="entry name" value="CD2/SLAM_rcpt"/>
</dbReference>
<dbReference type="STRING" id="161767.ENSAPEP00000003283"/>
<dbReference type="Proteomes" id="UP000265080">
    <property type="component" value="Chromosome 23"/>
</dbReference>
<dbReference type="InterPro" id="IPR007110">
    <property type="entry name" value="Ig-like_dom"/>
</dbReference>
<dbReference type="SUPFAM" id="SSF48726">
    <property type="entry name" value="Immunoglobulin"/>
    <property type="match status" value="1"/>
</dbReference>
<dbReference type="InterPro" id="IPR013106">
    <property type="entry name" value="Ig_V-set"/>
</dbReference>
<keyword evidence="9" id="KW-1185">Reference proteome</keyword>
<reference evidence="8 9" key="1">
    <citation type="submission" date="2018-03" db="EMBL/GenBank/DDBJ databases">
        <title>Finding Nemo's genes: A chromosome-scale reference assembly of the genome of the orange clownfish Amphiprion percula.</title>
        <authorList>
            <person name="Lehmann R."/>
        </authorList>
    </citation>
    <scope>NUCLEOTIDE SEQUENCE</scope>
</reference>
<feature type="signal peptide" evidence="6">
    <location>
        <begin position="1"/>
        <end position="18"/>
    </location>
</feature>
<evidence type="ECO:0000256" key="5">
    <source>
        <dbReference type="SAM" id="Phobius"/>
    </source>
</evidence>
<dbReference type="Gene3D" id="2.60.40.10">
    <property type="entry name" value="Immunoglobulins"/>
    <property type="match status" value="2"/>
</dbReference>
<evidence type="ECO:0000259" key="7">
    <source>
        <dbReference type="PROSITE" id="PS50835"/>
    </source>
</evidence>
<protein>
    <recommendedName>
        <fullName evidence="7">Ig-like domain-containing protein</fullName>
    </recommendedName>
</protein>
<evidence type="ECO:0000256" key="4">
    <source>
        <dbReference type="ARBA" id="ARBA00023180"/>
    </source>
</evidence>
<dbReference type="InterPro" id="IPR036179">
    <property type="entry name" value="Ig-like_dom_sf"/>
</dbReference>
<evidence type="ECO:0000313" key="8">
    <source>
        <dbReference type="Ensembl" id="ENSAPEP00000003283.1"/>
    </source>
</evidence>
<evidence type="ECO:0000256" key="3">
    <source>
        <dbReference type="ARBA" id="ARBA00023136"/>
    </source>
</evidence>
<dbReference type="GO" id="GO:0005911">
    <property type="term" value="C:cell-cell junction"/>
    <property type="evidence" value="ECO:0007669"/>
    <property type="project" value="TreeGrafter"/>
</dbReference>
<dbReference type="Ensembl" id="ENSAPET00000003360.1">
    <property type="protein sequence ID" value="ENSAPEP00000003283.1"/>
    <property type="gene ID" value="ENSAPEG00000002386.1"/>
</dbReference>
<dbReference type="PROSITE" id="PS50835">
    <property type="entry name" value="IG_LIKE"/>
    <property type="match status" value="1"/>
</dbReference>
<evidence type="ECO:0000256" key="2">
    <source>
        <dbReference type="ARBA" id="ARBA00022729"/>
    </source>
</evidence>